<keyword evidence="5 8" id="KW-0812">Transmembrane</keyword>
<proteinExistence type="inferred from homology"/>
<dbReference type="GO" id="GO:0016020">
    <property type="term" value="C:membrane"/>
    <property type="evidence" value="ECO:0007669"/>
    <property type="project" value="UniProtKB-SubCell"/>
</dbReference>
<dbReference type="STRING" id="1552.A7L45_10030"/>
<evidence type="ECO:0000256" key="3">
    <source>
        <dbReference type="ARBA" id="ARBA00022448"/>
    </source>
</evidence>
<evidence type="ECO:0000256" key="7">
    <source>
        <dbReference type="ARBA" id="ARBA00023136"/>
    </source>
</evidence>
<dbReference type="GO" id="GO:0009847">
    <property type="term" value="P:spore germination"/>
    <property type="evidence" value="ECO:0007669"/>
    <property type="project" value="InterPro"/>
</dbReference>
<accession>A0A1J0GG88</accession>
<dbReference type="RefSeq" id="WP_071612666.1">
    <property type="nucleotide sequence ID" value="NZ_CP015756.1"/>
</dbReference>
<feature type="transmembrane region" description="Helical" evidence="8">
    <location>
        <begin position="332"/>
        <end position="353"/>
    </location>
</feature>
<evidence type="ECO:0000256" key="2">
    <source>
        <dbReference type="ARBA" id="ARBA00007998"/>
    </source>
</evidence>
<keyword evidence="3" id="KW-0813">Transport</keyword>
<organism evidence="9 10">
    <name type="scientific">Clostridium estertheticum subsp. estertheticum</name>
    <dbReference type="NCBI Taxonomy" id="1552"/>
    <lineage>
        <taxon>Bacteria</taxon>
        <taxon>Bacillati</taxon>
        <taxon>Bacillota</taxon>
        <taxon>Clostridia</taxon>
        <taxon>Eubacteriales</taxon>
        <taxon>Clostridiaceae</taxon>
        <taxon>Clostridium</taxon>
    </lineage>
</organism>
<keyword evidence="10" id="KW-1185">Reference proteome</keyword>
<evidence type="ECO:0000256" key="1">
    <source>
        <dbReference type="ARBA" id="ARBA00004141"/>
    </source>
</evidence>
<reference evidence="10" key="1">
    <citation type="journal article" date="2016" name="Front. Microbiol.">
        <title>Complete Genome Sequence of Clostridium estertheticum DSM 8809, a Microbe Identified in Spoiled Vacuum Packed Beef.</title>
        <authorList>
            <person name="Yu Z."/>
            <person name="Gunn L."/>
            <person name="Brennan E."/>
            <person name="Reid R."/>
            <person name="Wall P.G."/>
            <person name="Gaora O.P."/>
            <person name="Hurley D."/>
            <person name="Bolton D."/>
            <person name="Fanning S."/>
        </authorList>
    </citation>
    <scope>NUCLEOTIDE SEQUENCE [LARGE SCALE GENOMIC DNA]</scope>
    <source>
        <strain evidence="10">DSM 8809</strain>
    </source>
</reference>
<feature type="transmembrane region" description="Helical" evidence="8">
    <location>
        <begin position="147"/>
        <end position="165"/>
    </location>
</feature>
<keyword evidence="4" id="KW-0309">Germination</keyword>
<protein>
    <submittedName>
        <fullName evidence="9">Uncharacterized protein</fullName>
    </submittedName>
</protein>
<dbReference type="Pfam" id="PF03845">
    <property type="entry name" value="Spore_permease"/>
    <property type="match status" value="1"/>
</dbReference>
<sequence length="362" mass="41431">MDSRENQISSGQLMGFIVSIQIGIGALTMPSELAKACGHDGWISILIYSLIITTVISLIIRLMCRYNNKSIYEIDKLLYGKNIGNLLNLLIVLYLWYCTCISLRSYTNAIHIHLLRSTPTLVLCIFTIIPTYYLAWYGIKYVSRFSLMIYLSISFCFLLFFLVFKELRFSFLMPLGQCGIEGIKASFSPCIFAFLGYEVISVIYPEITNKKKAMKYAIFANIITTIFCILLLIVTTSFFGEEMLKKSLYPTITLARSYRAPIIERMDILFLAMWLPVIAMTTRGYFCITYYSINKLLNLKKKGIYLFMFTAITILLSIVPKSISQISNYSNVMLISGTTFSIFLVICYLFSFIRKKGVKSHV</sequence>
<keyword evidence="6 8" id="KW-1133">Transmembrane helix</keyword>
<feature type="transmembrane region" description="Helical" evidence="8">
    <location>
        <begin position="85"/>
        <end position="106"/>
    </location>
</feature>
<dbReference type="NCBIfam" id="TIGR00912">
    <property type="entry name" value="2A0309"/>
    <property type="match status" value="1"/>
</dbReference>
<feature type="transmembrane region" description="Helical" evidence="8">
    <location>
        <begin position="216"/>
        <end position="239"/>
    </location>
</feature>
<comment type="subcellular location">
    <subcellularLocation>
        <location evidence="1">Membrane</location>
        <topology evidence="1">Multi-pass membrane protein</topology>
    </subcellularLocation>
</comment>
<feature type="transmembrane region" description="Helical" evidence="8">
    <location>
        <begin position="185"/>
        <end position="204"/>
    </location>
</feature>
<feature type="transmembrane region" description="Helical" evidence="8">
    <location>
        <begin position="118"/>
        <end position="135"/>
    </location>
</feature>
<feature type="transmembrane region" description="Helical" evidence="8">
    <location>
        <begin position="41"/>
        <end position="64"/>
    </location>
</feature>
<dbReference type="PANTHER" id="PTHR34975">
    <property type="entry name" value="SPORE GERMINATION PROTEIN A2"/>
    <property type="match status" value="1"/>
</dbReference>
<evidence type="ECO:0000313" key="9">
    <source>
        <dbReference type="EMBL" id="APC40377.1"/>
    </source>
</evidence>
<dbReference type="KEGG" id="ceu:A7L45_10030"/>
<dbReference type="PANTHER" id="PTHR34975:SF2">
    <property type="entry name" value="SPORE GERMINATION PROTEIN A2"/>
    <property type="match status" value="1"/>
</dbReference>
<evidence type="ECO:0000256" key="8">
    <source>
        <dbReference type="SAM" id="Phobius"/>
    </source>
</evidence>
<evidence type="ECO:0000256" key="6">
    <source>
        <dbReference type="ARBA" id="ARBA00022989"/>
    </source>
</evidence>
<dbReference type="AlphaFoldDB" id="A0A1J0GG88"/>
<evidence type="ECO:0000256" key="4">
    <source>
        <dbReference type="ARBA" id="ARBA00022544"/>
    </source>
</evidence>
<feature type="transmembrane region" description="Helical" evidence="8">
    <location>
        <begin position="303"/>
        <end position="320"/>
    </location>
</feature>
<dbReference type="OrthoDB" id="2716906at2"/>
<dbReference type="EMBL" id="CP015756">
    <property type="protein sequence ID" value="APC40377.1"/>
    <property type="molecule type" value="Genomic_DNA"/>
</dbReference>
<comment type="similarity">
    <text evidence="2">Belongs to the amino acid-polyamine-organocation (APC) superfamily. Spore germination protein (SGP) (TC 2.A.3.9) family.</text>
</comment>
<dbReference type="Gene3D" id="1.20.1740.10">
    <property type="entry name" value="Amino acid/polyamine transporter I"/>
    <property type="match status" value="1"/>
</dbReference>
<feature type="transmembrane region" description="Helical" evidence="8">
    <location>
        <begin position="12"/>
        <end position="29"/>
    </location>
</feature>
<evidence type="ECO:0000313" key="10">
    <source>
        <dbReference type="Proteomes" id="UP000182569"/>
    </source>
</evidence>
<dbReference type="InterPro" id="IPR004761">
    <property type="entry name" value="Spore_GerAB"/>
</dbReference>
<name>A0A1J0GG88_9CLOT</name>
<evidence type="ECO:0000256" key="5">
    <source>
        <dbReference type="ARBA" id="ARBA00022692"/>
    </source>
</evidence>
<feature type="transmembrane region" description="Helical" evidence="8">
    <location>
        <begin position="268"/>
        <end position="291"/>
    </location>
</feature>
<dbReference type="Proteomes" id="UP000182569">
    <property type="component" value="Chromosome"/>
</dbReference>
<keyword evidence="7 8" id="KW-0472">Membrane</keyword>
<gene>
    <name evidence="9" type="ORF">A7L45_10030</name>
</gene>